<evidence type="ECO:0000256" key="1">
    <source>
        <dbReference type="ARBA" id="ARBA00004651"/>
    </source>
</evidence>
<keyword evidence="3" id="KW-0813">Transport</keyword>
<feature type="transmembrane region" description="Helical" evidence="8">
    <location>
        <begin position="202"/>
        <end position="224"/>
    </location>
</feature>
<dbReference type="Pfam" id="PF01594">
    <property type="entry name" value="AI-2E_transport"/>
    <property type="match status" value="1"/>
</dbReference>
<comment type="similarity">
    <text evidence="2">Belongs to the autoinducer-2 exporter (AI-2E) (TC 2.A.86) family.</text>
</comment>
<keyword evidence="6 8" id="KW-1133">Transmembrane helix</keyword>
<name>A0ABY4KJM2_9FLAO</name>
<dbReference type="InterPro" id="IPR002549">
    <property type="entry name" value="AI-2E-like"/>
</dbReference>
<organism evidence="9 10">
    <name type="scientific">Flavobacterium azooxidireducens</name>
    <dbReference type="NCBI Taxonomy" id="1871076"/>
    <lineage>
        <taxon>Bacteria</taxon>
        <taxon>Pseudomonadati</taxon>
        <taxon>Bacteroidota</taxon>
        <taxon>Flavobacteriia</taxon>
        <taxon>Flavobacteriales</taxon>
        <taxon>Flavobacteriaceae</taxon>
        <taxon>Flavobacterium</taxon>
    </lineage>
</organism>
<gene>
    <name evidence="9" type="ORF">M0M57_01945</name>
</gene>
<evidence type="ECO:0000256" key="4">
    <source>
        <dbReference type="ARBA" id="ARBA00022475"/>
    </source>
</evidence>
<evidence type="ECO:0000256" key="2">
    <source>
        <dbReference type="ARBA" id="ARBA00009773"/>
    </source>
</evidence>
<sequence length="377" mass="42245">MLTTVKKDNHPALNLLFIISLVFVLFILKPIVVPIIIAIILSVSVFPFVLYLERRWHFNRVVSAIFAILLLSLLVFALITFIGFQISDIMDKGSEYADKLSQVYNDLAAKVETTFGIDKSELSLKKLNLGETLKENSSSIIEFVTMSGSIFTDVILIPLYMFFFLIYRKFFKSFFYRAFSKDGNTLKAKTILSKLYDVQQNYLVGLFMVMGIVGVLNSIGLLILGIDNAIFFGFLAALLLLIPYIGIIIGSLLPAIVALATKDSLWYPIAVIAIFAFIQFIEGNFITPKITGSKVSINAFVAILSIILFSMLWGTAGMIVALPVIASLKVVFDTIPELKPYGFLIGEPLDEHLRSTARIRLKNWKKIRKEKLSQVKV</sequence>
<feature type="transmembrane region" description="Helical" evidence="8">
    <location>
        <begin position="265"/>
        <end position="287"/>
    </location>
</feature>
<proteinExistence type="inferred from homology"/>
<feature type="transmembrane region" description="Helical" evidence="8">
    <location>
        <begin position="230"/>
        <end position="253"/>
    </location>
</feature>
<feature type="transmembrane region" description="Helical" evidence="8">
    <location>
        <begin position="12"/>
        <end position="28"/>
    </location>
</feature>
<evidence type="ECO:0000256" key="3">
    <source>
        <dbReference type="ARBA" id="ARBA00022448"/>
    </source>
</evidence>
<keyword evidence="5 8" id="KW-0812">Transmembrane</keyword>
<feature type="transmembrane region" description="Helical" evidence="8">
    <location>
        <begin position="143"/>
        <end position="167"/>
    </location>
</feature>
<dbReference type="Proteomes" id="UP000830583">
    <property type="component" value="Chromosome"/>
</dbReference>
<accession>A0ABY4KJM2</accession>
<feature type="transmembrane region" description="Helical" evidence="8">
    <location>
        <begin position="299"/>
        <end position="325"/>
    </location>
</feature>
<evidence type="ECO:0000256" key="5">
    <source>
        <dbReference type="ARBA" id="ARBA00022692"/>
    </source>
</evidence>
<comment type="subcellular location">
    <subcellularLocation>
        <location evidence="1">Cell membrane</location>
        <topology evidence="1">Multi-pass membrane protein</topology>
    </subcellularLocation>
</comment>
<dbReference type="PANTHER" id="PTHR21716:SF53">
    <property type="entry name" value="PERMEASE PERM-RELATED"/>
    <property type="match status" value="1"/>
</dbReference>
<evidence type="ECO:0000256" key="6">
    <source>
        <dbReference type="ARBA" id="ARBA00022989"/>
    </source>
</evidence>
<keyword evidence="10" id="KW-1185">Reference proteome</keyword>
<evidence type="ECO:0000313" key="9">
    <source>
        <dbReference type="EMBL" id="UPQ79612.1"/>
    </source>
</evidence>
<evidence type="ECO:0000313" key="10">
    <source>
        <dbReference type="Proteomes" id="UP000830583"/>
    </source>
</evidence>
<dbReference type="EMBL" id="CP096205">
    <property type="protein sequence ID" value="UPQ79612.1"/>
    <property type="molecule type" value="Genomic_DNA"/>
</dbReference>
<keyword evidence="4" id="KW-1003">Cell membrane</keyword>
<dbReference type="PANTHER" id="PTHR21716">
    <property type="entry name" value="TRANSMEMBRANE PROTEIN"/>
    <property type="match status" value="1"/>
</dbReference>
<protein>
    <submittedName>
        <fullName evidence="9">AI-2E family transporter</fullName>
    </submittedName>
</protein>
<feature type="transmembrane region" description="Helical" evidence="8">
    <location>
        <begin position="34"/>
        <end position="52"/>
    </location>
</feature>
<dbReference type="RefSeq" id="WP_248434876.1">
    <property type="nucleotide sequence ID" value="NZ_CP096205.1"/>
</dbReference>
<evidence type="ECO:0000256" key="8">
    <source>
        <dbReference type="SAM" id="Phobius"/>
    </source>
</evidence>
<reference evidence="9" key="1">
    <citation type="submission" date="2022-04" db="EMBL/GenBank/DDBJ databases">
        <title>Consumption of N2O by Flavobacterium azooxidireducens sp. nov. isolated from Decomposing Leaf Litter of Phragmites australis (Cav.).</title>
        <authorList>
            <person name="Behrendt U."/>
            <person name="Spanner T."/>
            <person name="Augustin J."/>
            <person name="Horn M.A."/>
            <person name="Kolb S."/>
            <person name="Ulrich A."/>
        </authorList>
    </citation>
    <scope>NUCLEOTIDE SEQUENCE</scope>
    <source>
        <strain evidence="9">IGB 4-14</strain>
    </source>
</reference>
<feature type="transmembrane region" description="Helical" evidence="8">
    <location>
        <begin position="64"/>
        <end position="86"/>
    </location>
</feature>
<keyword evidence="7 8" id="KW-0472">Membrane</keyword>
<evidence type="ECO:0000256" key="7">
    <source>
        <dbReference type="ARBA" id="ARBA00023136"/>
    </source>
</evidence>